<dbReference type="Proteomes" id="UP000198688">
    <property type="component" value="Chromosome I"/>
</dbReference>
<keyword evidence="3" id="KW-1185">Reference proteome</keyword>
<feature type="region of interest" description="Disordered" evidence="1">
    <location>
        <begin position="445"/>
        <end position="470"/>
    </location>
</feature>
<protein>
    <submittedName>
        <fullName evidence="2">Uncharacterized protein</fullName>
    </submittedName>
</protein>
<evidence type="ECO:0000313" key="3">
    <source>
        <dbReference type="Proteomes" id="UP000198688"/>
    </source>
</evidence>
<organism evidence="2 3">
    <name type="scientific">Actinoplanes derwentensis</name>
    <dbReference type="NCBI Taxonomy" id="113562"/>
    <lineage>
        <taxon>Bacteria</taxon>
        <taxon>Bacillati</taxon>
        <taxon>Actinomycetota</taxon>
        <taxon>Actinomycetes</taxon>
        <taxon>Micromonosporales</taxon>
        <taxon>Micromonosporaceae</taxon>
        <taxon>Actinoplanes</taxon>
    </lineage>
</organism>
<dbReference type="RefSeq" id="WP_092544411.1">
    <property type="nucleotide sequence ID" value="NZ_BOMJ01000048.1"/>
</dbReference>
<name>A0A1H1XKI8_9ACTN</name>
<feature type="compositionally biased region" description="Basic and acidic residues" evidence="1">
    <location>
        <begin position="445"/>
        <end position="455"/>
    </location>
</feature>
<dbReference type="AlphaFoldDB" id="A0A1H1XKI8"/>
<proteinExistence type="predicted"/>
<dbReference type="STRING" id="113562.SAMN04489716_2498"/>
<evidence type="ECO:0000256" key="1">
    <source>
        <dbReference type="SAM" id="MobiDB-lite"/>
    </source>
</evidence>
<feature type="region of interest" description="Disordered" evidence="1">
    <location>
        <begin position="124"/>
        <end position="157"/>
    </location>
</feature>
<dbReference type="EMBL" id="LT629758">
    <property type="protein sequence ID" value="SDT09758.1"/>
    <property type="molecule type" value="Genomic_DNA"/>
</dbReference>
<sequence length="470" mass="49535">MGDPVALSALTIGHALVLHAHDRPSRQACDIALAAPAGAEDDLVVLDVSGPLPVGFWDEAARALPPGGRGLRIVPCGAGHEMAALLGQWLSDRLDRDVTVPYGPVVRTPAGMLLAEDGPEGGWVRHRPGRVPEREGRRYPRPVWDEAGGAHRGTSAHGVAEPLPTGVWIRDTRDEDAAATHRRLLFADVPCLPATMTVVLGCPGTTPLSLDDVARFWLGVPEQWRDAARFVGYGPVRLPAGTTLGQALADLLGTPVTCFTGLPTGRPGAADMRAVTPDGGLGRRIYARELCFQPRTGLGPAPAPRIQDLWVPDFLGEPAEPRVYHYTHDVAVEVVQSGLWVRPLRTPPHSGAVRGRVPGDRGPDVLVDDSELALLPRLRDVAGDLVDRLAGTGDEPAPVRVLTIVAPPGTSRAATVRPAPAPAVAPAPAAAAPIDVEVDIAPHHQEEQRDVRASRGADGTAGSPVLGRAH</sequence>
<evidence type="ECO:0000313" key="2">
    <source>
        <dbReference type="EMBL" id="SDT09758.1"/>
    </source>
</evidence>
<gene>
    <name evidence="2" type="ORF">SAMN04489716_2498</name>
</gene>
<accession>A0A1H1XKI8</accession>
<dbReference type="OrthoDB" id="3320501at2"/>
<reference evidence="2 3" key="1">
    <citation type="submission" date="2016-10" db="EMBL/GenBank/DDBJ databases">
        <authorList>
            <person name="de Groot N.N."/>
        </authorList>
    </citation>
    <scope>NUCLEOTIDE SEQUENCE [LARGE SCALE GENOMIC DNA]</scope>
    <source>
        <strain evidence="2 3">DSM 43941</strain>
    </source>
</reference>